<feature type="non-terminal residue" evidence="1">
    <location>
        <position position="1"/>
    </location>
</feature>
<dbReference type="Proteomes" id="UP000054018">
    <property type="component" value="Unassembled WGS sequence"/>
</dbReference>
<feature type="non-terminal residue" evidence="1">
    <location>
        <position position="94"/>
    </location>
</feature>
<reference evidence="2" key="2">
    <citation type="submission" date="2015-01" db="EMBL/GenBank/DDBJ databases">
        <title>Evolutionary Origins and Diversification of the Mycorrhizal Mutualists.</title>
        <authorList>
            <consortium name="DOE Joint Genome Institute"/>
            <consortium name="Mycorrhizal Genomics Consortium"/>
            <person name="Kohler A."/>
            <person name="Kuo A."/>
            <person name="Nagy L.G."/>
            <person name="Floudas D."/>
            <person name="Copeland A."/>
            <person name="Barry K.W."/>
            <person name="Cichocki N."/>
            <person name="Veneault-Fourrey C."/>
            <person name="LaButti K."/>
            <person name="Lindquist E.A."/>
            <person name="Lipzen A."/>
            <person name="Lundell T."/>
            <person name="Morin E."/>
            <person name="Murat C."/>
            <person name="Riley R."/>
            <person name="Ohm R."/>
            <person name="Sun H."/>
            <person name="Tunlid A."/>
            <person name="Henrissat B."/>
            <person name="Grigoriev I.V."/>
            <person name="Hibbett D.S."/>
            <person name="Martin F."/>
        </authorList>
    </citation>
    <scope>NUCLEOTIDE SEQUENCE [LARGE SCALE GENOMIC DNA]</scope>
    <source>
        <strain evidence="2">441</strain>
    </source>
</reference>
<dbReference type="OrthoDB" id="2683015at2759"/>
<reference evidence="1 2" key="1">
    <citation type="submission" date="2014-04" db="EMBL/GenBank/DDBJ databases">
        <authorList>
            <consortium name="DOE Joint Genome Institute"/>
            <person name="Kuo A."/>
            <person name="Kohler A."/>
            <person name="Costa M.D."/>
            <person name="Nagy L.G."/>
            <person name="Floudas D."/>
            <person name="Copeland A."/>
            <person name="Barry K.W."/>
            <person name="Cichocki N."/>
            <person name="Veneault-Fourrey C."/>
            <person name="LaButti K."/>
            <person name="Lindquist E.A."/>
            <person name="Lipzen A."/>
            <person name="Lundell T."/>
            <person name="Morin E."/>
            <person name="Murat C."/>
            <person name="Sun H."/>
            <person name="Tunlid A."/>
            <person name="Henrissat B."/>
            <person name="Grigoriev I.V."/>
            <person name="Hibbett D.S."/>
            <person name="Martin F."/>
            <person name="Nordberg H.P."/>
            <person name="Cantor M.N."/>
            <person name="Hua S.X."/>
        </authorList>
    </citation>
    <scope>NUCLEOTIDE SEQUENCE [LARGE SCALE GENOMIC DNA]</scope>
    <source>
        <strain evidence="1 2">441</strain>
    </source>
</reference>
<dbReference type="HOGENOM" id="CLU_129436_1_0_1"/>
<dbReference type="STRING" id="765257.A0A0C9YG76"/>
<gene>
    <name evidence="1" type="ORF">PISMIDRAFT_57725</name>
</gene>
<evidence type="ECO:0000313" key="1">
    <source>
        <dbReference type="EMBL" id="KIK12934.1"/>
    </source>
</evidence>
<dbReference type="EMBL" id="KN834034">
    <property type="protein sequence ID" value="KIK12934.1"/>
    <property type="molecule type" value="Genomic_DNA"/>
</dbReference>
<proteinExistence type="predicted"/>
<name>A0A0C9YG76_9AGAM</name>
<organism evidence="1 2">
    <name type="scientific">Pisolithus microcarpus 441</name>
    <dbReference type="NCBI Taxonomy" id="765257"/>
    <lineage>
        <taxon>Eukaryota</taxon>
        <taxon>Fungi</taxon>
        <taxon>Dikarya</taxon>
        <taxon>Basidiomycota</taxon>
        <taxon>Agaricomycotina</taxon>
        <taxon>Agaricomycetes</taxon>
        <taxon>Agaricomycetidae</taxon>
        <taxon>Boletales</taxon>
        <taxon>Sclerodermatineae</taxon>
        <taxon>Pisolithaceae</taxon>
        <taxon>Pisolithus</taxon>
    </lineage>
</organism>
<sequence>CPHLSIQAYVKSLCDMHGVPFYNHCSCQFSIVLDVYLQILALVSNLVRRALQRDQPDWRLKHCCPACTYKIQDEPAMRFKMLFAQDGNDSLKRV</sequence>
<dbReference type="AlphaFoldDB" id="A0A0C9YG76"/>
<accession>A0A0C9YG76</accession>
<evidence type="ECO:0000313" key="2">
    <source>
        <dbReference type="Proteomes" id="UP000054018"/>
    </source>
</evidence>
<protein>
    <submittedName>
        <fullName evidence="1">Uncharacterized protein</fullName>
    </submittedName>
</protein>
<keyword evidence="2" id="KW-1185">Reference proteome</keyword>